<dbReference type="Proteomes" id="UP001165343">
    <property type="component" value="Unassembled WGS sequence"/>
</dbReference>
<dbReference type="PROSITE" id="PS51471">
    <property type="entry name" value="FE2OG_OXY"/>
    <property type="match status" value="1"/>
</dbReference>
<dbReference type="InterPro" id="IPR006620">
    <property type="entry name" value="Pro_4_hyd_alph"/>
</dbReference>
<evidence type="ECO:0000256" key="7">
    <source>
        <dbReference type="ARBA" id="ARBA00023004"/>
    </source>
</evidence>
<dbReference type="Gene3D" id="2.60.120.620">
    <property type="entry name" value="q2cbj1_9rhob like domain"/>
    <property type="match status" value="1"/>
</dbReference>
<dbReference type="Pfam" id="PF13640">
    <property type="entry name" value="2OG-FeII_Oxy_3"/>
    <property type="match status" value="1"/>
</dbReference>
<dbReference type="PANTHER" id="PTHR10869">
    <property type="entry name" value="PROLYL 4-HYDROXYLASE ALPHA SUBUNIT"/>
    <property type="match status" value="1"/>
</dbReference>
<accession>A0ABT0RGP9</accession>
<gene>
    <name evidence="10" type="ORF">LZ519_09010</name>
</gene>
<evidence type="ECO:0000256" key="2">
    <source>
        <dbReference type="ARBA" id="ARBA00022723"/>
    </source>
</evidence>
<proteinExistence type="predicted"/>
<comment type="cofactor">
    <cofactor evidence="1">
        <name>L-ascorbate</name>
        <dbReference type="ChEBI" id="CHEBI:38290"/>
    </cofactor>
</comment>
<dbReference type="EMBL" id="JAMGBC010000001">
    <property type="protein sequence ID" value="MCL6679447.1"/>
    <property type="molecule type" value="Genomic_DNA"/>
</dbReference>
<dbReference type="Pfam" id="PF08238">
    <property type="entry name" value="Sel1"/>
    <property type="match status" value="2"/>
</dbReference>
<dbReference type="SUPFAM" id="SSF81901">
    <property type="entry name" value="HCP-like"/>
    <property type="match status" value="1"/>
</dbReference>
<dbReference type="InterPro" id="IPR011990">
    <property type="entry name" value="TPR-like_helical_dom_sf"/>
</dbReference>
<evidence type="ECO:0000256" key="8">
    <source>
        <dbReference type="ARBA" id="ARBA00023180"/>
    </source>
</evidence>
<feature type="domain" description="Fe2OG dioxygenase" evidence="9">
    <location>
        <begin position="209"/>
        <end position="309"/>
    </location>
</feature>
<evidence type="ECO:0000259" key="9">
    <source>
        <dbReference type="PROSITE" id="PS51471"/>
    </source>
</evidence>
<dbReference type="SMART" id="SM00671">
    <property type="entry name" value="SEL1"/>
    <property type="match status" value="2"/>
</dbReference>
<evidence type="ECO:0000256" key="1">
    <source>
        <dbReference type="ARBA" id="ARBA00001961"/>
    </source>
</evidence>
<keyword evidence="3" id="KW-0256">Endoplasmic reticulum</keyword>
<evidence type="ECO:0000256" key="5">
    <source>
        <dbReference type="ARBA" id="ARBA00022964"/>
    </source>
</evidence>
<dbReference type="InterPro" id="IPR006597">
    <property type="entry name" value="Sel1-like"/>
</dbReference>
<keyword evidence="7" id="KW-0408">Iron</keyword>
<protein>
    <submittedName>
        <fullName evidence="10">2OG-Fe(II) oxygenase</fullName>
    </submittedName>
</protein>
<evidence type="ECO:0000313" key="11">
    <source>
        <dbReference type="Proteomes" id="UP001165343"/>
    </source>
</evidence>
<reference evidence="10" key="1">
    <citation type="submission" date="2022-05" db="EMBL/GenBank/DDBJ databases">
        <authorList>
            <person name="Jo J.-H."/>
            <person name="Im W.-T."/>
        </authorList>
    </citation>
    <scope>NUCLEOTIDE SEQUENCE</scope>
    <source>
        <strain evidence="10">RG327</strain>
    </source>
</reference>
<dbReference type="InterPro" id="IPR045054">
    <property type="entry name" value="P4HA-like"/>
</dbReference>
<dbReference type="SMART" id="SM00702">
    <property type="entry name" value="P4Hc"/>
    <property type="match status" value="1"/>
</dbReference>
<name>A0ABT0RGP9_9SPHN</name>
<keyword evidence="11" id="KW-1185">Reference proteome</keyword>
<keyword evidence="2" id="KW-0479">Metal-binding</keyword>
<evidence type="ECO:0000313" key="10">
    <source>
        <dbReference type="EMBL" id="MCL6679447.1"/>
    </source>
</evidence>
<dbReference type="Gene3D" id="1.25.40.10">
    <property type="entry name" value="Tetratricopeptide repeat domain"/>
    <property type="match status" value="1"/>
</dbReference>
<sequence length="318" mass="34298">MDLFAQATALARAGRPQDGVRLIETAAEAGDPEGGFILAHWLLYASDRPRDLSAACRLLESAADKGKPEAARVLAHLTANGAGCEPDAQKALELLKRAAATDAIASAQLAMLPLLRSEDSAADSASEQVSADPHIEIVRALLSPSECAYLMERAEPLLKPSYVDDGRTGIGRPDPIRTSHGAAFLPHEEDLVVQAINRRIAAATGTRTGNSEALYVMRYTPGQQYRPHMDALPGLKNQREWTAIAYLNDGFEGGATTFPKLDLSLRPDAGDLLVFRNSGGDQQPDPRMLHAGEPVTAGEKWIATRWIRHGPHDPYDRG</sequence>
<keyword evidence="4" id="KW-0847">Vitamin C</keyword>
<evidence type="ECO:0000256" key="3">
    <source>
        <dbReference type="ARBA" id="ARBA00022824"/>
    </source>
</evidence>
<keyword evidence="5" id="KW-0223">Dioxygenase</keyword>
<dbReference type="InterPro" id="IPR005123">
    <property type="entry name" value="Oxoglu/Fe-dep_dioxygenase_dom"/>
</dbReference>
<evidence type="ECO:0000256" key="6">
    <source>
        <dbReference type="ARBA" id="ARBA00023002"/>
    </source>
</evidence>
<dbReference type="PANTHER" id="PTHR10869:SF246">
    <property type="entry name" value="TRANSMEMBRANE PROLYL 4-HYDROXYLASE"/>
    <property type="match status" value="1"/>
</dbReference>
<keyword evidence="8" id="KW-0325">Glycoprotein</keyword>
<dbReference type="InterPro" id="IPR044862">
    <property type="entry name" value="Pro_4_hyd_alph_FE2OG_OXY"/>
</dbReference>
<evidence type="ECO:0000256" key="4">
    <source>
        <dbReference type="ARBA" id="ARBA00022896"/>
    </source>
</evidence>
<comment type="caution">
    <text evidence="10">The sequence shown here is derived from an EMBL/GenBank/DDBJ whole genome shotgun (WGS) entry which is preliminary data.</text>
</comment>
<keyword evidence="6" id="KW-0560">Oxidoreductase</keyword>
<dbReference type="RefSeq" id="WP_249868343.1">
    <property type="nucleotide sequence ID" value="NZ_JAMGBC010000001.1"/>
</dbReference>
<organism evidence="10 11">
    <name type="scientific">Sphingomonas anseongensis</name>
    <dbReference type="NCBI Taxonomy" id="2908207"/>
    <lineage>
        <taxon>Bacteria</taxon>
        <taxon>Pseudomonadati</taxon>
        <taxon>Pseudomonadota</taxon>
        <taxon>Alphaproteobacteria</taxon>
        <taxon>Sphingomonadales</taxon>
        <taxon>Sphingomonadaceae</taxon>
        <taxon>Sphingomonas</taxon>
    </lineage>
</organism>